<gene>
    <name evidence="5" type="primary">nuoN</name>
    <name evidence="8" type="ORF">SAMN02745857_00352</name>
</gene>
<evidence type="ECO:0000256" key="3">
    <source>
        <dbReference type="ARBA" id="ARBA00022989"/>
    </source>
</evidence>
<dbReference type="GO" id="GO:0005886">
    <property type="term" value="C:plasma membrane"/>
    <property type="evidence" value="ECO:0007669"/>
    <property type="project" value="UniProtKB-SubCell"/>
</dbReference>
<reference evidence="8 9" key="1">
    <citation type="submission" date="2017-04" db="EMBL/GenBank/DDBJ databases">
        <authorList>
            <person name="Afonso C.L."/>
            <person name="Miller P.J."/>
            <person name="Scott M.A."/>
            <person name="Spackman E."/>
            <person name="Goraichik I."/>
            <person name="Dimitrov K.M."/>
            <person name="Suarez D.L."/>
            <person name="Swayne D.E."/>
        </authorList>
    </citation>
    <scope>NUCLEOTIDE SEQUENCE [LARGE SCALE GENOMIC DNA]</scope>
    <source>
        <strain evidence="8 9">DSM 23236</strain>
    </source>
</reference>
<dbReference type="NCBIfam" id="NF004442">
    <property type="entry name" value="PRK05777.1-5"/>
    <property type="match status" value="1"/>
</dbReference>
<evidence type="ECO:0000256" key="1">
    <source>
        <dbReference type="ARBA" id="ARBA00004127"/>
    </source>
</evidence>
<comment type="similarity">
    <text evidence="5">Belongs to the complex I subunit 2 family.</text>
</comment>
<proteinExistence type="inferred from homology"/>
<keyword evidence="4 5" id="KW-0472">Membrane</keyword>
<protein>
    <recommendedName>
        <fullName evidence="5">NADH-quinone oxidoreductase subunit N</fullName>
        <ecNumber evidence="5">7.1.1.-</ecNumber>
    </recommendedName>
    <alternativeName>
        <fullName evidence="5">NADH dehydrogenase I subunit N</fullName>
    </alternativeName>
    <alternativeName>
        <fullName evidence="5">NDH-1 subunit N</fullName>
    </alternativeName>
</protein>
<feature type="transmembrane region" description="Helical" evidence="5">
    <location>
        <begin position="313"/>
        <end position="332"/>
    </location>
</feature>
<evidence type="ECO:0000313" key="8">
    <source>
        <dbReference type="EMBL" id="SMC17202.1"/>
    </source>
</evidence>
<feature type="domain" description="NADH:quinone oxidoreductase/Mrp antiporter transmembrane" evidence="7">
    <location>
        <begin position="126"/>
        <end position="418"/>
    </location>
</feature>
<dbReference type="AlphaFoldDB" id="A0A1W1WZQ1"/>
<feature type="transmembrane region" description="Helical" evidence="5">
    <location>
        <begin position="476"/>
        <end position="501"/>
    </location>
</feature>
<comment type="subunit">
    <text evidence="5">NDH-1 is composed of 14 different subunits. Subunits NuoA, H, J, K, L, M, N constitute the membrane sector of the complex.</text>
</comment>
<feature type="transmembrane region" description="Helical" evidence="5">
    <location>
        <begin position="344"/>
        <end position="362"/>
    </location>
</feature>
<feature type="transmembrane region" description="Helical" evidence="5">
    <location>
        <begin position="383"/>
        <end position="406"/>
    </location>
</feature>
<dbReference type="Pfam" id="PF00361">
    <property type="entry name" value="Proton_antipo_M"/>
    <property type="match status" value="1"/>
</dbReference>
<keyword evidence="5" id="KW-0874">Quinone</keyword>
<comment type="function">
    <text evidence="5">NDH-1 shuttles electrons from NADH, via FMN and iron-sulfur (Fe-S) centers, to quinones in the respiratory chain. The immediate electron acceptor for the enzyme in this species is believed to be ubiquinone. Couples the redox reaction to proton translocation (for every two electrons transferred, four hydrogen ions are translocated across the cytoplasmic membrane), and thus conserves the redox energy in a proton gradient.</text>
</comment>
<feature type="transmembrane region" description="Helical" evidence="5">
    <location>
        <begin position="160"/>
        <end position="184"/>
    </location>
</feature>
<dbReference type="OrthoDB" id="9768329at2"/>
<keyword evidence="9" id="KW-1185">Reference proteome</keyword>
<evidence type="ECO:0000259" key="7">
    <source>
        <dbReference type="Pfam" id="PF00361"/>
    </source>
</evidence>
<organism evidence="8 9">
    <name type="scientific">Andreprevotia lacus DSM 23236</name>
    <dbReference type="NCBI Taxonomy" id="1121001"/>
    <lineage>
        <taxon>Bacteria</taxon>
        <taxon>Pseudomonadati</taxon>
        <taxon>Pseudomonadota</taxon>
        <taxon>Betaproteobacteria</taxon>
        <taxon>Neisseriales</taxon>
        <taxon>Chitinibacteraceae</taxon>
        <taxon>Andreprevotia</taxon>
    </lineage>
</organism>
<dbReference type="InterPro" id="IPR001750">
    <property type="entry name" value="ND/Mrp_TM"/>
</dbReference>
<sequence>MTWTSLNAGIAYPEIFLLIAACAILLIDVFVSDAKRGITHGLTLAALAVTGAILYSGYIPQRVTAFSGQFVADPMAAWAKGGILIGVALALIYGRSYAAARQMYRGELYTLTLFATLGMMIMTSAINFLLLYVGLELLSLSLYALVALRRDSANATEAAMKYFVLGALASGMLLYGMSMVYGATGSLDVVIIAQKIATQAANPTLLVFGLVFIVAGIAFKLGAVPFHMWVPDVYQGAPTPIAQLIGTAPKLAAFAFVMRLLAEALGLAGIDLSQIRQQPMLLPSWSSMLMVLAVASLVIGNLAAIAQTNIKRMFAYSTISHMGFLLLGILVANEVGYSASFFYAFTYVLTAAAGFGMVQLLSREGFEADTIDAFKGLAKRSPWFAFMMLMVLFSMAGIPVFVGFFAKLSVLQALLNHAVLVPGVDGAGIDIDHSGLVWVAVVAVLMSLVGAFYYLRVVKVMFFDEPTDTAPISACWDVRIILSLNCLLLLALGLVPGYLLAKLGEAVKLSSLVLF</sequence>
<keyword evidence="5" id="KW-0520">NAD</keyword>
<dbReference type="PANTHER" id="PTHR22773">
    <property type="entry name" value="NADH DEHYDROGENASE"/>
    <property type="match status" value="1"/>
</dbReference>
<keyword evidence="5" id="KW-1278">Translocase</keyword>
<keyword evidence="5" id="KW-0813">Transport</keyword>
<evidence type="ECO:0000313" key="9">
    <source>
        <dbReference type="Proteomes" id="UP000192761"/>
    </source>
</evidence>
<name>A0A1W1WZQ1_9NEIS</name>
<comment type="catalytic activity">
    <reaction evidence="5">
        <text>a quinone + NADH + 5 H(+)(in) = a quinol + NAD(+) + 4 H(+)(out)</text>
        <dbReference type="Rhea" id="RHEA:57888"/>
        <dbReference type="ChEBI" id="CHEBI:15378"/>
        <dbReference type="ChEBI" id="CHEBI:24646"/>
        <dbReference type="ChEBI" id="CHEBI:57540"/>
        <dbReference type="ChEBI" id="CHEBI:57945"/>
        <dbReference type="ChEBI" id="CHEBI:132124"/>
    </reaction>
</comment>
<dbReference type="RefSeq" id="WP_084088805.1">
    <property type="nucleotide sequence ID" value="NZ_FWXD01000001.1"/>
</dbReference>
<evidence type="ECO:0000256" key="6">
    <source>
        <dbReference type="RuleBase" id="RU000320"/>
    </source>
</evidence>
<dbReference type="InterPro" id="IPR010096">
    <property type="entry name" value="NADH-Q_OxRdtase_suN/2"/>
</dbReference>
<dbReference type="NCBIfam" id="TIGR01770">
    <property type="entry name" value="NDH_I_N"/>
    <property type="match status" value="1"/>
</dbReference>
<dbReference type="GO" id="GO:0048038">
    <property type="term" value="F:quinone binding"/>
    <property type="evidence" value="ECO:0007669"/>
    <property type="project" value="UniProtKB-KW"/>
</dbReference>
<dbReference type="GO" id="GO:0050136">
    <property type="term" value="F:NADH dehydrogenase (quinone) (non-electrogenic) activity"/>
    <property type="evidence" value="ECO:0007669"/>
    <property type="project" value="UniProtKB-UniRule"/>
</dbReference>
<dbReference type="HAMAP" id="MF_00445">
    <property type="entry name" value="NDH1_NuoN_1"/>
    <property type="match status" value="1"/>
</dbReference>
<dbReference type="GO" id="GO:0042773">
    <property type="term" value="P:ATP synthesis coupled electron transport"/>
    <property type="evidence" value="ECO:0007669"/>
    <property type="project" value="InterPro"/>
</dbReference>
<evidence type="ECO:0000256" key="2">
    <source>
        <dbReference type="ARBA" id="ARBA00022692"/>
    </source>
</evidence>
<keyword evidence="5" id="KW-1003">Cell membrane</keyword>
<keyword evidence="5" id="KW-0830">Ubiquinone</keyword>
<dbReference type="STRING" id="1121001.SAMN02745857_00352"/>
<comment type="subcellular location">
    <subcellularLocation>
        <location evidence="5">Cell membrane</location>
        <topology evidence="5">Multi-pass membrane protein</topology>
    </subcellularLocation>
    <subcellularLocation>
        <location evidence="1">Endomembrane system</location>
        <topology evidence="1">Multi-pass membrane protein</topology>
    </subcellularLocation>
    <subcellularLocation>
        <location evidence="6">Membrane</location>
        <topology evidence="6">Multi-pass membrane protein</topology>
    </subcellularLocation>
</comment>
<evidence type="ECO:0000256" key="4">
    <source>
        <dbReference type="ARBA" id="ARBA00023136"/>
    </source>
</evidence>
<keyword evidence="3 5" id="KW-1133">Transmembrane helix</keyword>
<feature type="transmembrane region" description="Helical" evidence="5">
    <location>
        <begin position="75"/>
        <end position="94"/>
    </location>
</feature>
<keyword evidence="2 5" id="KW-0812">Transmembrane</keyword>
<feature type="transmembrane region" description="Helical" evidence="5">
    <location>
        <begin position="435"/>
        <end position="455"/>
    </location>
</feature>
<dbReference type="Proteomes" id="UP000192761">
    <property type="component" value="Unassembled WGS sequence"/>
</dbReference>
<evidence type="ECO:0000256" key="5">
    <source>
        <dbReference type="HAMAP-Rule" id="MF_00445"/>
    </source>
</evidence>
<feature type="transmembrane region" description="Helical" evidence="5">
    <location>
        <begin position="204"/>
        <end position="230"/>
    </location>
</feature>
<dbReference type="GO" id="GO:0008137">
    <property type="term" value="F:NADH dehydrogenase (ubiquinone) activity"/>
    <property type="evidence" value="ECO:0007669"/>
    <property type="project" value="InterPro"/>
</dbReference>
<accession>A0A1W1WZQ1</accession>
<feature type="transmembrane region" description="Helical" evidence="5">
    <location>
        <begin position="38"/>
        <end position="55"/>
    </location>
</feature>
<dbReference type="EC" id="7.1.1.-" evidence="5"/>
<dbReference type="EMBL" id="FWXD01000001">
    <property type="protein sequence ID" value="SMC17202.1"/>
    <property type="molecule type" value="Genomic_DNA"/>
</dbReference>
<dbReference type="GO" id="GO:0012505">
    <property type="term" value="C:endomembrane system"/>
    <property type="evidence" value="ECO:0007669"/>
    <property type="project" value="UniProtKB-SubCell"/>
</dbReference>
<feature type="transmembrane region" description="Helical" evidence="5">
    <location>
        <begin position="12"/>
        <end position="31"/>
    </location>
</feature>
<feature type="transmembrane region" description="Helical" evidence="5">
    <location>
        <begin position="282"/>
        <end position="306"/>
    </location>
</feature>